<feature type="region of interest" description="Disordered" evidence="1">
    <location>
        <begin position="369"/>
        <end position="517"/>
    </location>
</feature>
<evidence type="ECO:0000313" key="4">
    <source>
        <dbReference type="EMBL" id="KAG8474339.1"/>
    </source>
</evidence>
<feature type="compositionally biased region" description="Polar residues" evidence="1">
    <location>
        <begin position="507"/>
        <end position="517"/>
    </location>
</feature>
<evidence type="ECO:0000256" key="1">
    <source>
        <dbReference type="SAM" id="MobiDB-lite"/>
    </source>
</evidence>
<evidence type="ECO:0000259" key="3">
    <source>
        <dbReference type="Pfam" id="PF23041"/>
    </source>
</evidence>
<evidence type="ECO:0000256" key="2">
    <source>
        <dbReference type="SAM" id="Phobius"/>
    </source>
</evidence>
<name>A0A8J6CJ52_9ROSI</name>
<feature type="transmembrane region" description="Helical" evidence="2">
    <location>
        <begin position="89"/>
        <end position="112"/>
    </location>
</feature>
<sequence length="565" mass="61313">MPTINACLSIHTLQPFAKLFFVAVVGDRVSFLESQSEREEKDPGPVNALSMGKNEDPDLQQREQNLESGNDQGRPGRCWMLFSRLSNDLSFKCVFVLFLSLSVLLPGIFWILPFRSITTGFDAKQAIKLSASVRAYFKLQKPVSELVQYVEKLEYDIYEEIGMPATKVVVLSMHQSGASNSTDVVFGLLSDPINSPINPVSLSVLRSSLIELFLQESNLTLTTSIFGQPSKFEILKFPKGITVIPVQPAFIWPITQMLFNFTLNNSMAEILANFIQLKDQLKYGLRLRPYENLFVQLTNQKGSTISSPVIIQASVTSSDFGNLLPQRLKQLAQTITESPAKNLGLNNSVFGKVKSISLSSYLKGTLHATAPTASPAPSPGPSISPHPTFKPTHPPASSPKSHHPQPCRKCKAASPSGNSPLHSPGPESGPYPSFPPLISPAPSTIAPPPCPYSRPATPPRSHSNLTPHHPHSTSQLSPDLPPLPSVSYGSRPGQGIDSVKGPVSAPLAQSPSVQSPSSKAVSVLPKEFWLLGSLGASNVHVNEMDDELMVQARKLAGHSSYFECL</sequence>
<keyword evidence="2" id="KW-0472">Membrane</keyword>
<dbReference type="InterPro" id="IPR055464">
    <property type="entry name" value="DUF7036"/>
</dbReference>
<protein>
    <recommendedName>
        <fullName evidence="3">DUF7036 domain-containing protein</fullName>
    </recommendedName>
</protein>
<feature type="compositionally biased region" description="Pro residues" evidence="1">
    <location>
        <begin position="374"/>
        <end position="384"/>
    </location>
</feature>
<dbReference type="Pfam" id="PF23041">
    <property type="entry name" value="DUF7036"/>
    <property type="match status" value="2"/>
</dbReference>
<keyword evidence="2" id="KW-0812">Transmembrane</keyword>
<reference evidence="4 5" key="1">
    <citation type="journal article" date="2021" name="bioRxiv">
        <title>The Gossypium anomalum genome as a resource for cotton improvement and evolutionary analysis of hybrid incompatibility.</title>
        <authorList>
            <person name="Grover C.E."/>
            <person name="Yuan D."/>
            <person name="Arick M.A."/>
            <person name="Miller E.R."/>
            <person name="Hu G."/>
            <person name="Peterson D.G."/>
            <person name="Wendel J.F."/>
            <person name="Udall J.A."/>
        </authorList>
    </citation>
    <scope>NUCLEOTIDE SEQUENCE [LARGE SCALE GENOMIC DNA]</scope>
    <source>
        <strain evidence="4">JFW-Udall</strain>
        <tissue evidence="4">Leaf</tissue>
    </source>
</reference>
<dbReference type="AlphaFoldDB" id="A0A8J6CJ52"/>
<feature type="domain" description="DUF7036" evidence="3">
    <location>
        <begin position="260"/>
        <end position="351"/>
    </location>
</feature>
<dbReference type="OrthoDB" id="611787at2759"/>
<proteinExistence type="predicted"/>
<accession>A0A8J6CJ52</accession>
<evidence type="ECO:0000313" key="5">
    <source>
        <dbReference type="Proteomes" id="UP000701853"/>
    </source>
</evidence>
<dbReference type="PANTHER" id="PTHR33826">
    <property type="entry name" value="F20B24.21"/>
    <property type="match status" value="1"/>
</dbReference>
<dbReference type="Proteomes" id="UP000701853">
    <property type="component" value="Chromosome 12"/>
</dbReference>
<feature type="compositionally biased region" description="Basic residues" evidence="1">
    <location>
        <begin position="400"/>
        <end position="411"/>
    </location>
</feature>
<gene>
    <name evidence="4" type="ORF">CXB51_033955</name>
</gene>
<keyword evidence="2" id="KW-1133">Transmembrane helix</keyword>
<feature type="domain" description="DUF7036" evidence="3">
    <location>
        <begin position="136"/>
        <end position="227"/>
    </location>
</feature>
<dbReference type="EMBL" id="JAHUZN010000012">
    <property type="protein sequence ID" value="KAG8474339.1"/>
    <property type="molecule type" value="Genomic_DNA"/>
</dbReference>
<feature type="region of interest" description="Disordered" evidence="1">
    <location>
        <begin position="35"/>
        <end position="56"/>
    </location>
</feature>
<feature type="compositionally biased region" description="Pro residues" evidence="1">
    <location>
        <begin position="427"/>
        <end position="458"/>
    </location>
</feature>
<organism evidence="4 5">
    <name type="scientific">Gossypium anomalum</name>
    <dbReference type="NCBI Taxonomy" id="47600"/>
    <lineage>
        <taxon>Eukaryota</taxon>
        <taxon>Viridiplantae</taxon>
        <taxon>Streptophyta</taxon>
        <taxon>Embryophyta</taxon>
        <taxon>Tracheophyta</taxon>
        <taxon>Spermatophyta</taxon>
        <taxon>Magnoliopsida</taxon>
        <taxon>eudicotyledons</taxon>
        <taxon>Gunneridae</taxon>
        <taxon>Pentapetalae</taxon>
        <taxon>rosids</taxon>
        <taxon>malvids</taxon>
        <taxon>Malvales</taxon>
        <taxon>Malvaceae</taxon>
        <taxon>Malvoideae</taxon>
        <taxon>Gossypium</taxon>
    </lineage>
</organism>
<keyword evidence="5" id="KW-1185">Reference proteome</keyword>
<comment type="caution">
    <text evidence="4">The sequence shown here is derived from an EMBL/GenBank/DDBJ whole genome shotgun (WGS) entry which is preliminary data.</text>
</comment>
<dbReference type="PANTHER" id="PTHR33826:SF4">
    <property type="entry name" value="F20B24.21"/>
    <property type="match status" value="1"/>
</dbReference>